<keyword evidence="3" id="KW-1185">Reference proteome</keyword>
<dbReference type="EMBL" id="JAAMPI010000322">
    <property type="protein sequence ID" value="KAF4632725.1"/>
    <property type="molecule type" value="Genomic_DNA"/>
</dbReference>
<protein>
    <recommendedName>
        <fullName evidence="1">Heterokaryon incompatibility domain-containing protein</fullName>
    </recommendedName>
</protein>
<evidence type="ECO:0000313" key="2">
    <source>
        <dbReference type="EMBL" id="KAF4632725.1"/>
    </source>
</evidence>
<sequence>MTPPTFHPYTTLPRDDDSVKPMLNIGLWGRASEDLDTFVAQNRRLKSKLTELGGRRVLYSHTHYTESEFWSLYDKKWYDELRERYEASSLMTVTSQNSIPMAPFIAHKLEMPEKQGKDGTYHINVTLNLDEDSRPAPVYDPTLWEDFAPEPAIELRNHRGEPGTGIFPAKVSLGSVNDEWTYVDDNAFALRFLRKTGQLGIPSLHPDNRKLCERCLNVRVWSQDFQLDIHVSDMRETQASCPLCELLYRCFQRSGMSNQEAIKIRRDGSMLRLDGHSQPILRLCAVPGSGASPPSIQIGFPALHDTKNEKYFELLSEWLRECDGNHNQLEHNQEVHHPRQNIRLPTRVLDVGYGRESNKLRLHCPREGERGTYIALSHCWGVIPWEERVRYITNNENIDARRKGIEFNTLPKTFQDAITVTRQLGKRFLWIDSLCIVQGDREEWEKESKLMETVFSRAYCTIAASSATDSTKGFLGNRPISKFVEVQNDAENRFFVCEAIDNFRRDVEEGELSKRGWVLQERALARRTIHFTETQTYFECGCGVRCETLTRMRNSKANFLGDHVFPKSCLKHPEMNINRLYQMLYEDYSKLRLTSPTDRSVAIYGLEWRLAAAFETLGRNGIFDRYLHRSLLWQRSEDNILSRISYEPNQVVPSWSWMAYNGHITYMHIPYGEVEWTKSLYCSSSTIREYSHTGLGRIRGIHNDGNFIEVNALVRDFDLSEADAPGRRLVFDEGDGEQTSGLKCVVLGRQYPWKEEHEREDRVYYVLIVKPMGDGESCRTYERVGAGTLKERDISFRASEFRIQLV</sequence>
<dbReference type="InterPro" id="IPR010730">
    <property type="entry name" value="HET"/>
</dbReference>
<accession>A0A8H4RPQ9</accession>
<evidence type="ECO:0000259" key="1">
    <source>
        <dbReference type="Pfam" id="PF06985"/>
    </source>
</evidence>
<dbReference type="AlphaFoldDB" id="A0A8H4RPQ9"/>
<organism evidence="2 3">
    <name type="scientific">Cudoniella acicularis</name>
    <dbReference type="NCBI Taxonomy" id="354080"/>
    <lineage>
        <taxon>Eukaryota</taxon>
        <taxon>Fungi</taxon>
        <taxon>Dikarya</taxon>
        <taxon>Ascomycota</taxon>
        <taxon>Pezizomycotina</taxon>
        <taxon>Leotiomycetes</taxon>
        <taxon>Helotiales</taxon>
        <taxon>Tricladiaceae</taxon>
        <taxon>Cudoniella</taxon>
    </lineage>
</organism>
<proteinExistence type="predicted"/>
<feature type="domain" description="Heterokaryon incompatibility" evidence="1">
    <location>
        <begin position="373"/>
        <end position="521"/>
    </location>
</feature>
<gene>
    <name evidence="2" type="ORF">G7Y89_g5397</name>
</gene>
<dbReference type="Proteomes" id="UP000566819">
    <property type="component" value="Unassembled WGS sequence"/>
</dbReference>
<dbReference type="PANTHER" id="PTHR33112:SF10">
    <property type="entry name" value="TOL"/>
    <property type="match status" value="1"/>
</dbReference>
<evidence type="ECO:0000313" key="3">
    <source>
        <dbReference type="Proteomes" id="UP000566819"/>
    </source>
</evidence>
<dbReference type="Pfam" id="PF06985">
    <property type="entry name" value="HET"/>
    <property type="match status" value="1"/>
</dbReference>
<comment type="caution">
    <text evidence="2">The sequence shown here is derived from an EMBL/GenBank/DDBJ whole genome shotgun (WGS) entry which is preliminary data.</text>
</comment>
<dbReference type="OrthoDB" id="4062651at2759"/>
<reference evidence="2 3" key="1">
    <citation type="submission" date="2020-03" db="EMBL/GenBank/DDBJ databases">
        <title>Draft Genome Sequence of Cudoniella acicularis.</title>
        <authorList>
            <person name="Buettner E."/>
            <person name="Kellner H."/>
        </authorList>
    </citation>
    <scope>NUCLEOTIDE SEQUENCE [LARGE SCALE GENOMIC DNA]</scope>
    <source>
        <strain evidence="2 3">DSM 108380</strain>
    </source>
</reference>
<dbReference type="PANTHER" id="PTHR33112">
    <property type="entry name" value="DOMAIN PROTEIN, PUTATIVE-RELATED"/>
    <property type="match status" value="1"/>
</dbReference>
<name>A0A8H4RPQ9_9HELO</name>